<dbReference type="RefSeq" id="WP_063174555.1">
    <property type="nucleotide sequence ID" value="NZ_CAJGVF010000001.1"/>
</dbReference>
<keyword evidence="1" id="KW-0732">Signal</keyword>
<dbReference type="EMBL" id="WKKV01000001">
    <property type="protein sequence ID" value="MSE01156.1"/>
    <property type="molecule type" value="Genomic_DNA"/>
</dbReference>
<gene>
    <name evidence="2" type="ORF">GKC39_03655</name>
</gene>
<feature type="signal peptide" evidence="1">
    <location>
        <begin position="1"/>
        <end position="28"/>
    </location>
</feature>
<name>A0A6A8LCZ3_BACVE</name>
<evidence type="ECO:0000313" key="2">
    <source>
        <dbReference type="EMBL" id="MSE01156.1"/>
    </source>
</evidence>
<organism evidence="2">
    <name type="scientific">Bacillus velezensis</name>
    <dbReference type="NCBI Taxonomy" id="492670"/>
    <lineage>
        <taxon>Bacteria</taxon>
        <taxon>Bacillati</taxon>
        <taxon>Bacillota</taxon>
        <taxon>Bacilli</taxon>
        <taxon>Bacillales</taxon>
        <taxon>Bacillaceae</taxon>
        <taxon>Bacillus</taxon>
        <taxon>Bacillus amyloliquefaciens group</taxon>
    </lineage>
</organism>
<evidence type="ECO:0000256" key="1">
    <source>
        <dbReference type="SAM" id="SignalP"/>
    </source>
</evidence>
<sequence>MKLAKNALLSLAIVSFVFAPFFNSSASAAGPSTKVNKNLFQSQSETRVNLKVGEIRNYSTSGNRISFNPTGYNPPAVTWRALGTDYKTIQVFAVAKGEAWIEFYDDSSTWKTRYHFVVQ</sequence>
<comment type="caution">
    <text evidence="2">The sequence shown here is derived from an EMBL/GenBank/DDBJ whole genome shotgun (WGS) entry which is preliminary data.</text>
</comment>
<reference evidence="2" key="1">
    <citation type="submission" date="2019-11" db="EMBL/GenBank/DDBJ databases">
        <title>Draft Genome Sequence of Plant Growth-Promoting Rhizosphere-Associated Bacteria.</title>
        <authorList>
            <person name="Vasilyev I.Y."/>
            <person name="Radchenko V."/>
            <person name="Ilnitskaya E.V."/>
        </authorList>
    </citation>
    <scope>NUCLEOTIDE SEQUENCE</scope>
    <source>
        <strain evidence="2">VRA_517_n</strain>
    </source>
</reference>
<protein>
    <submittedName>
        <fullName evidence="2">Uncharacterized protein</fullName>
    </submittedName>
</protein>
<proteinExistence type="predicted"/>
<dbReference type="AlphaFoldDB" id="A0A6A8LCZ3"/>
<accession>A0A6A8LCZ3</accession>
<feature type="chain" id="PRO_5030148973" evidence="1">
    <location>
        <begin position="29"/>
        <end position="119"/>
    </location>
</feature>